<dbReference type="SMART" id="SM00298">
    <property type="entry name" value="CHROMO"/>
    <property type="match status" value="2"/>
</dbReference>
<keyword evidence="8" id="KW-1185">Reference proteome</keyword>
<organism evidence="7 8">
    <name type="scientific">Naegleria fowleri</name>
    <name type="common">Brain eating amoeba</name>
    <dbReference type="NCBI Taxonomy" id="5763"/>
    <lineage>
        <taxon>Eukaryota</taxon>
        <taxon>Discoba</taxon>
        <taxon>Heterolobosea</taxon>
        <taxon>Tetramitia</taxon>
        <taxon>Eutetramitia</taxon>
        <taxon>Vahlkampfiidae</taxon>
        <taxon>Naegleria</taxon>
    </lineage>
</organism>
<dbReference type="OrthoDB" id="5857104at2759"/>
<evidence type="ECO:0000256" key="5">
    <source>
        <dbReference type="SAM" id="MobiDB-lite"/>
    </source>
</evidence>
<dbReference type="Gene3D" id="3.40.50.10810">
    <property type="entry name" value="Tandem AAA-ATPase domain"/>
    <property type="match status" value="2"/>
</dbReference>
<accession>A0A6A5BN55</accession>
<feature type="domain" description="Chromo" evidence="6">
    <location>
        <begin position="194"/>
        <end position="252"/>
    </location>
</feature>
<dbReference type="GO" id="GO:0000785">
    <property type="term" value="C:chromatin"/>
    <property type="evidence" value="ECO:0007669"/>
    <property type="project" value="TreeGrafter"/>
</dbReference>
<dbReference type="InterPro" id="IPR000330">
    <property type="entry name" value="SNF2_N"/>
</dbReference>
<dbReference type="SMART" id="SM01146">
    <property type="entry name" value="DUF1086"/>
    <property type="match status" value="1"/>
</dbReference>
<feature type="region of interest" description="Disordered" evidence="5">
    <location>
        <begin position="1"/>
        <end position="76"/>
    </location>
</feature>
<dbReference type="GO" id="GO:0005634">
    <property type="term" value="C:nucleus"/>
    <property type="evidence" value="ECO:0007669"/>
    <property type="project" value="UniProtKB-SubCell"/>
</dbReference>
<proteinExistence type="predicted"/>
<dbReference type="InterPro" id="IPR016197">
    <property type="entry name" value="Chromo-like_dom_sf"/>
</dbReference>
<dbReference type="VEuPathDB" id="AmoebaDB:NfTy_051320"/>
<feature type="region of interest" description="Disordered" evidence="5">
    <location>
        <begin position="1077"/>
        <end position="1102"/>
    </location>
</feature>
<protein>
    <recommendedName>
        <fullName evidence="6">Chromo domain-containing protein</fullName>
    </recommendedName>
</protein>
<evidence type="ECO:0000256" key="4">
    <source>
        <dbReference type="ARBA" id="ARBA00023242"/>
    </source>
</evidence>
<dbReference type="PROSITE" id="PS50013">
    <property type="entry name" value="CHROMO_2"/>
    <property type="match status" value="1"/>
</dbReference>
<keyword evidence="3" id="KW-0067">ATP-binding</keyword>
<evidence type="ECO:0000313" key="7">
    <source>
        <dbReference type="EMBL" id="KAF0975731.1"/>
    </source>
</evidence>
<keyword evidence="2" id="KW-0547">Nucleotide-binding</keyword>
<comment type="subcellular location">
    <subcellularLocation>
        <location evidence="1">Nucleus</location>
    </subcellularLocation>
</comment>
<dbReference type="InterPro" id="IPR009462">
    <property type="entry name" value="CHD_II_SANT-like"/>
</dbReference>
<feature type="compositionally biased region" description="Polar residues" evidence="5">
    <location>
        <begin position="10"/>
        <end position="19"/>
    </location>
</feature>
<dbReference type="InterPro" id="IPR023780">
    <property type="entry name" value="Chromo_domain"/>
</dbReference>
<dbReference type="GO" id="GO:0042393">
    <property type="term" value="F:histone binding"/>
    <property type="evidence" value="ECO:0007669"/>
    <property type="project" value="TreeGrafter"/>
</dbReference>
<dbReference type="VEuPathDB" id="AmoebaDB:NF0055910"/>
<dbReference type="InterPro" id="IPR027417">
    <property type="entry name" value="P-loop_NTPase"/>
</dbReference>
<dbReference type="VEuPathDB" id="AmoebaDB:FDP41_005058"/>
<feature type="compositionally biased region" description="Polar residues" evidence="5">
    <location>
        <begin position="1089"/>
        <end position="1102"/>
    </location>
</feature>
<comment type="caution">
    <text evidence="7">The sequence shown here is derived from an EMBL/GenBank/DDBJ whole genome shotgun (WGS) entry which is preliminary data.</text>
</comment>
<reference evidence="7 8" key="1">
    <citation type="journal article" date="2019" name="Sci. Rep.">
        <title>Nanopore sequencing improves the draft genome of the human pathogenic amoeba Naegleria fowleri.</title>
        <authorList>
            <person name="Liechti N."/>
            <person name="Schurch N."/>
            <person name="Bruggmann R."/>
            <person name="Wittwer M."/>
        </authorList>
    </citation>
    <scope>NUCLEOTIDE SEQUENCE [LARGE SCALE GENOMIC DNA]</scope>
    <source>
        <strain evidence="7 8">ATCC 30894</strain>
    </source>
</reference>
<dbReference type="AlphaFoldDB" id="A0A6A5BN55"/>
<dbReference type="RefSeq" id="XP_044560444.1">
    <property type="nucleotide sequence ID" value="XM_044708541.1"/>
</dbReference>
<evidence type="ECO:0000259" key="6">
    <source>
        <dbReference type="PROSITE" id="PS50013"/>
    </source>
</evidence>
<dbReference type="EMBL" id="VFQX01000043">
    <property type="protein sequence ID" value="KAF0975731.1"/>
    <property type="molecule type" value="Genomic_DNA"/>
</dbReference>
<dbReference type="GO" id="GO:0005524">
    <property type="term" value="F:ATP binding"/>
    <property type="evidence" value="ECO:0007669"/>
    <property type="project" value="UniProtKB-KW"/>
</dbReference>
<dbReference type="Proteomes" id="UP000444721">
    <property type="component" value="Unassembled WGS sequence"/>
</dbReference>
<dbReference type="Pfam" id="PF00176">
    <property type="entry name" value="SNF2-rel_dom"/>
    <property type="match status" value="1"/>
</dbReference>
<dbReference type="SUPFAM" id="SSF54160">
    <property type="entry name" value="Chromo domain-like"/>
    <property type="match status" value="2"/>
</dbReference>
<dbReference type="InterPro" id="IPR038718">
    <property type="entry name" value="SNF2-like_sf"/>
</dbReference>
<dbReference type="Pfam" id="PF06461">
    <property type="entry name" value="CHDII_SANT-like"/>
    <property type="match status" value="1"/>
</dbReference>
<dbReference type="VEuPathDB" id="AmoebaDB:NF0055920"/>
<dbReference type="GeneID" id="68112276"/>
<dbReference type="GO" id="GO:0016887">
    <property type="term" value="F:ATP hydrolysis activity"/>
    <property type="evidence" value="ECO:0007669"/>
    <property type="project" value="TreeGrafter"/>
</dbReference>
<feature type="compositionally biased region" description="Low complexity" evidence="5">
    <location>
        <begin position="20"/>
        <end position="31"/>
    </location>
</feature>
<evidence type="ECO:0000256" key="3">
    <source>
        <dbReference type="ARBA" id="ARBA00022840"/>
    </source>
</evidence>
<gene>
    <name evidence="7" type="ORF">FDP41_005058</name>
</gene>
<dbReference type="Pfam" id="PF00385">
    <property type="entry name" value="Chromo"/>
    <property type="match status" value="1"/>
</dbReference>
<feature type="compositionally biased region" description="Basic and acidic residues" evidence="5">
    <location>
        <begin position="1077"/>
        <end position="1088"/>
    </location>
</feature>
<dbReference type="SUPFAM" id="SSF52540">
    <property type="entry name" value="P-loop containing nucleoside triphosphate hydrolases"/>
    <property type="match status" value="2"/>
</dbReference>
<dbReference type="PANTHER" id="PTHR45623">
    <property type="entry name" value="CHROMODOMAIN-HELICASE-DNA-BINDING PROTEIN 3-RELATED-RELATED"/>
    <property type="match status" value="1"/>
</dbReference>
<dbReference type="InterPro" id="IPR000953">
    <property type="entry name" value="Chromo/chromo_shadow_dom"/>
</dbReference>
<dbReference type="Gene3D" id="3.40.50.300">
    <property type="entry name" value="P-loop containing nucleotide triphosphate hydrolases"/>
    <property type="match status" value="1"/>
</dbReference>
<sequence length="1102" mass="128055">MLRSQHGRQPMSSLGEQVGTSTVSASSSTHSIMKDKKRKKENVDDQRTCLSDSDDDDELVIIPSSPSPKPSTSVEPLVPRKKIRNISELEKSTSQQASSVVILPTKRAEKEEENTELNNHIEYENTNMIDTILKRKRDNDGKMKYFVKLRGQSHWHCEWLSREEVQQNATLKLMWFEDHYGRDLEIDLFNPNCEKIEQIIASNGNNFFVKWKDVPYSGCTWETKKDISKHGYNADLFYTFITTHRKKAYKIHSEEELSKKRMESQNSAHDISKISVTNVGGHSFELFDYQLQGVAWMKSMWIQHKNCMLCDQPGLGKTTQVVSFLRAMTIYNIVPGPFLIISPRNRIEHWKEQINFWAPDLRVAVYDGLHEDRIIIKQFIIQTIQKRDLTPTDRMNFSVNIILTTSEKTCGSFISLLNSNNSTQNFPQELLLRRERQQILECIKPKADLLLTVSLTPLHKYFFRQIFKKSTYFNALLNVFKNNDTSQYSSLFQQMFSDILRTCEHPYLQFFLDKEEPFSQNNELFMKYFIQSSSKLVLLDMILQKCNSQQVLILSSYPYVIEEMVRFKGYHYQVIVSNEKTNHATTNIAPIVIMSTQVYPSIELFNFDKIIVMDSAYHSIIDAQHLARFCKIDKNTIILRLVCCEEFETMILDLSENERTRGIFLKQLSELETSLRIFANDLFKNNETDSSLIAREPSEDELTSTQEGLEILQSIEWMQLSEDTVWNEISLATRLESDQTSNASNIHLSSQNESSFKKSNVKISVFKRKENSVTTSSLKDRPQRAAEIVDMCSEIFWTSLINNGQSEDTTKSAVKMENDVSIDIKRKDTTAIELSLHHDDEMMDLFFDQFLNSPVVETIEEERLYSDEEIQQYSETVAIELSDNLNALVSQVESMSATLKTVKDVAQRKKTVSNIRSLKFQIEDETIQLKIIEKQLINSKIKIYPNNSVSVVGFSPMERMIFVATLWRYGLGFPNSNNSKDEKWYEFYNILRKVSKLRKTLKQVIEFGTFMLDHFSEQVDQRYSHYSDGTPTDRLNNVKILQQIASMFIIYNVVNKYKNMLIENKDDWSEVEAILERDQNSRHDDHPTNKFNKFSSGMEKSS</sequence>
<evidence type="ECO:0000256" key="2">
    <source>
        <dbReference type="ARBA" id="ARBA00022741"/>
    </source>
</evidence>
<evidence type="ECO:0000256" key="1">
    <source>
        <dbReference type="ARBA" id="ARBA00004123"/>
    </source>
</evidence>
<dbReference type="GO" id="GO:0003682">
    <property type="term" value="F:chromatin binding"/>
    <property type="evidence" value="ECO:0007669"/>
    <property type="project" value="TreeGrafter"/>
</dbReference>
<name>A0A6A5BN55_NAEFO</name>
<dbReference type="Gene3D" id="2.40.50.40">
    <property type="match status" value="2"/>
</dbReference>
<evidence type="ECO:0000313" key="8">
    <source>
        <dbReference type="Proteomes" id="UP000444721"/>
    </source>
</evidence>
<dbReference type="GO" id="GO:0003677">
    <property type="term" value="F:DNA binding"/>
    <property type="evidence" value="ECO:0007669"/>
    <property type="project" value="InterPro"/>
</dbReference>
<dbReference type="GO" id="GO:0140658">
    <property type="term" value="F:ATP-dependent chromatin remodeler activity"/>
    <property type="evidence" value="ECO:0007669"/>
    <property type="project" value="TreeGrafter"/>
</dbReference>
<keyword evidence="4" id="KW-0539">Nucleus</keyword>